<gene>
    <name evidence="1" type="ORF">QFC21_007341</name>
</gene>
<evidence type="ECO:0000313" key="2">
    <source>
        <dbReference type="Proteomes" id="UP001227268"/>
    </source>
</evidence>
<dbReference type="EMBL" id="JASBWT010000072">
    <property type="protein sequence ID" value="KAJ9090988.1"/>
    <property type="molecule type" value="Genomic_DNA"/>
</dbReference>
<feature type="non-terminal residue" evidence="1">
    <location>
        <position position="171"/>
    </location>
</feature>
<sequence length="171" mass="19696">MPRSNPSSAETPFIAQSQQTIAYLSEQVQHSQISFRAVMANATQLTRQLDDLEKDKAVLERQVRDWKEKHERLKGQLTIATPDDTEMLDPSLVNTNFFGSEEQSQSKFVDKLRAYVMSLCHRKAIQKNWDAVGLMDQITKSDALIRRRKANGRNLYIEHKTKEFKDKGINS</sequence>
<reference evidence="1" key="1">
    <citation type="submission" date="2023-04" db="EMBL/GenBank/DDBJ databases">
        <title>Draft Genome sequencing of Naganishia species isolated from polar environments using Oxford Nanopore Technology.</title>
        <authorList>
            <person name="Leo P."/>
            <person name="Venkateswaran K."/>
        </authorList>
    </citation>
    <scope>NUCLEOTIDE SEQUENCE</scope>
    <source>
        <strain evidence="1">MNA-CCFEE 5423</strain>
    </source>
</reference>
<comment type="caution">
    <text evidence="1">The sequence shown here is derived from an EMBL/GenBank/DDBJ whole genome shotgun (WGS) entry which is preliminary data.</text>
</comment>
<keyword evidence="2" id="KW-1185">Reference proteome</keyword>
<name>A0ACC2UVW0_9TREE</name>
<proteinExistence type="predicted"/>
<protein>
    <submittedName>
        <fullName evidence="1">Uncharacterized protein</fullName>
    </submittedName>
</protein>
<accession>A0ACC2UVW0</accession>
<evidence type="ECO:0000313" key="1">
    <source>
        <dbReference type="EMBL" id="KAJ9090988.1"/>
    </source>
</evidence>
<organism evidence="1 2">
    <name type="scientific">Naganishia friedmannii</name>
    <dbReference type="NCBI Taxonomy" id="89922"/>
    <lineage>
        <taxon>Eukaryota</taxon>
        <taxon>Fungi</taxon>
        <taxon>Dikarya</taxon>
        <taxon>Basidiomycota</taxon>
        <taxon>Agaricomycotina</taxon>
        <taxon>Tremellomycetes</taxon>
        <taxon>Filobasidiales</taxon>
        <taxon>Filobasidiaceae</taxon>
        <taxon>Naganishia</taxon>
    </lineage>
</organism>
<dbReference type="Proteomes" id="UP001227268">
    <property type="component" value="Unassembled WGS sequence"/>
</dbReference>